<feature type="compositionally biased region" description="Basic and acidic residues" evidence="6">
    <location>
        <begin position="179"/>
        <end position="188"/>
    </location>
</feature>
<dbReference type="GO" id="GO:0005524">
    <property type="term" value="F:ATP binding"/>
    <property type="evidence" value="ECO:0007669"/>
    <property type="project" value="UniProtKB-KW"/>
</dbReference>
<dbReference type="Proteomes" id="UP000595140">
    <property type="component" value="Unassembled WGS sequence"/>
</dbReference>
<keyword evidence="5" id="KW-0067">ATP-binding</keyword>
<dbReference type="PROSITE" id="PS50011">
    <property type="entry name" value="PROTEIN_KINASE_DOM"/>
    <property type="match status" value="1"/>
</dbReference>
<reference evidence="8 9" key="1">
    <citation type="submission" date="2018-04" db="EMBL/GenBank/DDBJ databases">
        <authorList>
            <person name="Vogel A."/>
        </authorList>
    </citation>
    <scope>NUCLEOTIDE SEQUENCE [LARGE SCALE GENOMIC DNA]</scope>
</reference>
<organism evidence="8 9">
    <name type="scientific">Cuscuta campestris</name>
    <dbReference type="NCBI Taxonomy" id="132261"/>
    <lineage>
        <taxon>Eukaryota</taxon>
        <taxon>Viridiplantae</taxon>
        <taxon>Streptophyta</taxon>
        <taxon>Embryophyta</taxon>
        <taxon>Tracheophyta</taxon>
        <taxon>Spermatophyta</taxon>
        <taxon>Magnoliopsida</taxon>
        <taxon>eudicotyledons</taxon>
        <taxon>Gunneridae</taxon>
        <taxon>Pentapetalae</taxon>
        <taxon>asterids</taxon>
        <taxon>lamiids</taxon>
        <taxon>Solanales</taxon>
        <taxon>Convolvulaceae</taxon>
        <taxon>Cuscuteae</taxon>
        <taxon>Cuscuta</taxon>
        <taxon>Cuscuta subgen. Grammica</taxon>
        <taxon>Cuscuta sect. Cleistogrammica</taxon>
    </lineage>
</organism>
<name>A0A484KU47_9ASTE</name>
<keyword evidence="2" id="KW-0808">Transferase</keyword>
<dbReference type="PANTHER" id="PTHR48016:SF5">
    <property type="entry name" value="MITOGEN-ACTIVATED PROTEIN KINASE KINASE KINASE 5"/>
    <property type="match status" value="1"/>
</dbReference>
<keyword evidence="3" id="KW-0547">Nucleotide-binding</keyword>
<evidence type="ECO:0000256" key="2">
    <source>
        <dbReference type="ARBA" id="ARBA00022679"/>
    </source>
</evidence>
<dbReference type="SMART" id="SM00220">
    <property type="entry name" value="S_TKc"/>
    <property type="match status" value="1"/>
</dbReference>
<evidence type="ECO:0000256" key="5">
    <source>
        <dbReference type="ARBA" id="ARBA00022840"/>
    </source>
</evidence>
<evidence type="ECO:0000313" key="9">
    <source>
        <dbReference type="Proteomes" id="UP000595140"/>
    </source>
</evidence>
<dbReference type="Pfam" id="PF00069">
    <property type="entry name" value="Pkinase"/>
    <property type="match status" value="1"/>
</dbReference>
<dbReference type="PANTHER" id="PTHR48016">
    <property type="entry name" value="MAP KINASE KINASE KINASE SSK2-RELATED-RELATED"/>
    <property type="match status" value="1"/>
</dbReference>
<keyword evidence="4" id="KW-0418">Kinase</keyword>
<dbReference type="GO" id="GO:0004709">
    <property type="term" value="F:MAP kinase kinase kinase activity"/>
    <property type="evidence" value="ECO:0007669"/>
    <property type="project" value="TreeGrafter"/>
</dbReference>
<sequence>MHWWRSAFISSATSSSPSSSAKVHADDSLIVASGGKQTLKWAFLLGRSRSRSRGRPSDGGANCHHVVCQDIDACIPSRESSCENWRARTSSSVAQPSPLPLPVPDSISISCSIPLPSPKNLHFNPKDRDVIREKADSNPSPNNDGHRDEALSLQRFLSEAARKNTGHLESLCRRKSHREPKGARRFTDLRIPPPSSAPTMAKRKANWSRDIWKCICSFQQEIKVLSNLKHPNIVQYFGSEIVGDKFYIYLEYVHPGSITKFIHDHCGAITESVVRNFTRHILCGLAYLHGTKTIHRDIKGANLLVDAYGVVKLADFGMSKHLSGQAGHLSLKGSPYWMAPELLQSDIQDSESDHALAVDIWSLGCTIIEMMNRKPPWSEYEGPAAMFKVLRESPPIPDSLSPKGKDFLQCCFRRNPAERPTASMLLEHQFVKNLHKSCLPHGIQSLDVLKLTDNLKLKREGRR</sequence>
<dbReference type="InterPro" id="IPR000719">
    <property type="entry name" value="Prot_kinase_dom"/>
</dbReference>
<evidence type="ECO:0000256" key="4">
    <source>
        <dbReference type="ARBA" id="ARBA00022777"/>
    </source>
</evidence>
<evidence type="ECO:0000313" key="8">
    <source>
        <dbReference type="EMBL" id="VFQ69243.1"/>
    </source>
</evidence>
<dbReference type="AlphaFoldDB" id="A0A484KU47"/>
<protein>
    <recommendedName>
        <fullName evidence="7">Protein kinase domain-containing protein</fullName>
    </recommendedName>
</protein>
<evidence type="ECO:0000256" key="6">
    <source>
        <dbReference type="SAM" id="MobiDB-lite"/>
    </source>
</evidence>
<dbReference type="InterPro" id="IPR011009">
    <property type="entry name" value="Kinase-like_dom_sf"/>
</dbReference>
<dbReference type="SUPFAM" id="SSF56112">
    <property type="entry name" value="Protein kinase-like (PK-like)"/>
    <property type="match status" value="1"/>
</dbReference>
<gene>
    <name evidence="8" type="ORF">CCAM_LOCUS11019</name>
</gene>
<keyword evidence="9" id="KW-1185">Reference proteome</keyword>
<proteinExistence type="inferred from homology"/>
<accession>A0A484KU47</accession>
<comment type="similarity">
    <text evidence="1">Belongs to the protein kinase superfamily. STE Ser/Thr protein kinase family. MAP kinase kinase kinase subfamily.</text>
</comment>
<evidence type="ECO:0000259" key="7">
    <source>
        <dbReference type="PROSITE" id="PS50011"/>
    </source>
</evidence>
<dbReference type="InterPro" id="IPR050538">
    <property type="entry name" value="MAP_kinase_kinase_kinase"/>
</dbReference>
<dbReference type="OrthoDB" id="266718at2759"/>
<feature type="domain" description="Protein kinase" evidence="7">
    <location>
        <begin position="157"/>
        <end position="431"/>
    </location>
</feature>
<dbReference type="GO" id="GO:0005737">
    <property type="term" value="C:cytoplasm"/>
    <property type="evidence" value="ECO:0007669"/>
    <property type="project" value="TreeGrafter"/>
</dbReference>
<dbReference type="Gene3D" id="1.10.510.10">
    <property type="entry name" value="Transferase(Phosphotransferase) domain 1"/>
    <property type="match status" value="1"/>
</dbReference>
<dbReference type="EMBL" id="OOIL02000779">
    <property type="protein sequence ID" value="VFQ69243.1"/>
    <property type="molecule type" value="Genomic_DNA"/>
</dbReference>
<evidence type="ECO:0000256" key="1">
    <source>
        <dbReference type="ARBA" id="ARBA00006529"/>
    </source>
</evidence>
<feature type="region of interest" description="Disordered" evidence="6">
    <location>
        <begin position="172"/>
        <end position="200"/>
    </location>
</feature>
<evidence type="ECO:0000256" key="3">
    <source>
        <dbReference type="ARBA" id="ARBA00022741"/>
    </source>
</evidence>